<evidence type="ECO:0000256" key="5">
    <source>
        <dbReference type="ARBA" id="ARBA00022771"/>
    </source>
</evidence>
<evidence type="ECO:0000256" key="1">
    <source>
        <dbReference type="ARBA" id="ARBA00004123"/>
    </source>
</evidence>
<keyword evidence="4" id="KW-0677">Repeat</keyword>
<dbReference type="FunFam" id="3.30.160.60:FF:001249">
    <property type="entry name" value="CTCF"/>
    <property type="match status" value="1"/>
</dbReference>
<evidence type="ECO:0000256" key="7">
    <source>
        <dbReference type="ARBA" id="ARBA00023015"/>
    </source>
</evidence>
<dbReference type="Proteomes" id="UP000028760">
    <property type="component" value="Unassembled WGS sequence"/>
</dbReference>
<evidence type="ECO:0000256" key="3">
    <source>
        <dbReference type="ARBA" id="ARBA00022723"/>
    </source>
</evidence>
<dbReference type="FunFam" id="3.30.160.60:FF:002452">
    <property type="entry name" value="zinc finger protein 142 isoform X4"/>
    <property type="match status" value="1"/>
</dbReference>
<evidence type="ECO:0000256" key="10">
    <source>
        <dbReference type="ARBA" id="ARBA00023242"/>
    </source>
</evidence>
<dbReference type="GO" id="GO:0000978">
    <property type="term" value="F:RNA polymerase II cis-regulatory region sequence-specific DNA binding"/>
    <property type="evidence" value="ECO:0007669"/>
    <property type="project" value="TreeGrafter"/>
</dbReference>
<dbReference type="Ensembl" id="ENSPFOT00000024994.1">
    <property type="protein sequence ID" value="ENSPFOP00000026941.1"/>
    <property type="gene ID" value="ENSPFOG00000004126.2"/>
</dbReference>
<dbReference type="EMBL" id="AYCK01018737">
    <property type="status" value="NOT_ANNOTATED_CDS"/>
    <property type="molecule type" value="Genomic_DNA"/>
</dbReference>
<dbReference type="InterPro" id="IPR036236">
    <property type="entry name" value="Znf_C2H2_sf"/>
</dbReference>
<dbReference type="InterPro" id="IPR013087">
    <property type="entry name" value="Znf_C2H2_type"/>
</dbReference>
<keyword evidence="9" id="KW-0804">Transcription</keyword>
<dbReference type="PANTHER" id="PTHR23226:SF416">
    <property type="entry name" value="FI01424P"/>
    <property type="match status" value="1"/>
</dbReference>
<dbReference type="EMBL" id="AYCK01018736">
    <property type="status" value="NOT_ANNOTATED_CDS"/>
    <property type="molecule type" value="Genomic_DNA"/>
</dbReference>
<dbReference type="Pfam" id="PF00096">
    <property type="entry name" value="zf-C2H2"/>
    <property type="match status" value="3"/>
</dbReference>
<feature type="domain" description="C2H2-type" evidence="12">
    <location>
        <begin position="282"/>
        <end position="309"/>
    </location>
</feature>
<evidence type="ECO:0000256" key="2">
    <source>
        <dbReference type="ARBA" id="ARBA00006991"/>
    </source>
</evidence>
<dbReference type="GO" id="GO:0005634">
    <property type="term" value="C:nucleus"/>
    <property type="evidence" value="ECO:0007669"/>
    <property type="project" value="UniProtKB-SubCell"/>
</dbReference>
<name>A0A096M6A0_POEFO</name>
<keyword evidence="14" id="KW-1185">Reference proteome</keyword>
<evidence type="ECO:0000256" key="4">
    <source>
        <dbReference type="ARBA" id="ARBA00022737"/>
    </source>
</evidence>
<feature type="domain" description="C2H2-type" evidence="12">
    <location>
        <begin position="310"/>
        <end position="337"/>
    </location>
</feature>
<keyword evidence="5 11" id="KW-0863">Zinc-finger</keyword>
<dbReference type="FunFam" id="3.30.160.60:FF:001573">
    <property type="entry name" value="Zinc finger protein 407"/>
    <property type="match status" value="1"/>
</dbReference>
<evidence type="ECO:0000259" key="12">
    <source>
        <dbReference type="PROSITE" id="PS50157"/>
    </source>
</evidence>
<reference evidence="13" key="2">
    <citation type="submission" date="2025-05" db="UniProtKB">
        <authorList>
            <consortium name="Ensembl"/>
        </authorList>
    </citation>
    <scope>IDENTIFICATION</scope>
</reference>
<accession>A0A096M6A0</accession>
<dbReference type="PROSITE" id="PS00028">
    <property type="entry name" value="ZINC_FINGER_C2H2_1"/>
    <property type="match status" value="6"/>
</dbReference>
<dbReference type="FunFam" id="3.30.160.60:FF:001480">
    <property type="entry name" value="Si:cabz01071911.3"/>
    <property type="match status" value="1"/>
</dbReference>
<sequence length="396" mass="46100">MEHRGKTLEADFNPKVLLHRLDAQQILLLKDAPEEHGPGFDLECPESLPSTMNEDDEEFLLSSHLHQQHRELPEDHCEAAEPIRKQDHGHYFNSSETELIEEDEEEDEVDVNNVFRQLEQLPDYRPKCEYRENDSKVSHSTKGSPISEDKMKSFTSKKTLDSKRKVQVKMKFICDDNGKTCKKNPTSKRHARTLAGHEHLCKLCGHTFNRSYLDTHMKIHTGEKPFSCDLCEYRCTQKSSLNVHMRTHSEEKPFSCDLCGYRCIQKSSLNEHMRIHTGEKPFSCDLCGYRFSRKSNLNVHMRIHTGEKPFSCDLCGYRFSRKSHLNVHMRIHTGEKPFSCDLCGYRCSIKSSLNVHMRIHTKYQPFSCDVCLRRFSQLGHLNKHMKIHTGEKPFSC</sequence>
<dbReference type="SUPFAM" id="SSF57667">
    <property type="entry name" value="beta-beta-alpha zinc fingers"/>
    <property type="match status" value="4"/>
</dbReference>
<dbReference type="GO" id="GO:0008270">
    <property type="term" value="F:zinc ion binding"/>
    <property type="evidence" value="ECO:0007669"/>
    <property type="project" value="UniProtKB-KW"/>
</dbReference>
<organism evidence="13 14">
    <name type="scientific">Poecilia formosa</name>
    <name type="common">Amazon molly</name>
    <name type="synonym">Limia formosa</name>
    <dbReference type="NCBI Taxonomy" id="48698"/>
    <lineage>
        <taxon>Eukaryota</taxon>
        <taxon>Metazoa</taxon>
        <taxon>Chordata</taxon>
        <taxon>Craniata</taxon>
        <taxon>Vertebrata</taxon>
        <taxon>Euteleostomi</taxon>
        <taxon>Actinopterygii</taxon>
        <taxon>Neopterygii</taxon>
        <taxon>Teleostei</taxon>
        <taxon>Neoteleostei</taxon>
        <taxon>Acanthomorphata</taxon>
        <taxon>Ovalentaria</taxon>
        <taxon>Atherinomorphae</taxon>
        <taxon>Cyprinodontiformes</taxon>
        <taxon>Poeciliidae</taxon>
        <taxon>Poeciliinae</taxon>
        <taxon>Poecilia</taxon>
    </lineage>
</organism>
<dbReference type="EMBL" id="AYCK01018735">
    <property type="status" value="NOT_ANNOTATED_CDS"/>
    <property type="molecule type" value="Genomic_DNA"/>
</dbReference>
<dbReference type="Ensembl" id="ENSPFOT00000028105.1">
    <property type="protein sequence ID" value="ENSPFOP00000030928.1"/>
    <property type="gene ID" value="ENSPFOG00000004126.2"/>
</dbReference>
<feature type="domain" description="C2H2-type" evidence="12">
    <location>
        <begin position="199"/>
        <end position="225"/>
    </location>
</feature>
<evidence type="ECO:0000256" key="6">
    <source>
        <dbReference type="ARBA" id="ARBA00022833"/>
    </source>
</evidence>
<evidence type="ECO:0000313" key="14">
    <source>
        <dbReference type="Proteomes" id="UP000028760"/>
    </source>
</evidence>
<protein>
    <recommendedName>
        <fullName evidence="12">C2H2-type domain-containing protein</fullName>
    </recommendedName>
</protein>
<dbReference type="PANTHER" id="PTHR23226">
    <property type="entry name" value="ZINC FINGER AND SCAN DOMAIN-CONTAINING"/>
    <property type="match status" value="1"/>
</dbReference>
<evidence type="ECO:0000313" key="13">
    <source>
        <dbReference type="Ensembl" id="ENSPFOP00000026941.1"/>
    </source>
</evidence>
<keyword evidence="10" id="KW-0539">Nucleus</keyword>
<dbReference type="SMART" id="SM00355">
    <property type="entry name" value="ZnF_C2H2"/>
    <property type="match status" value="7"/>
</dbReference>
<dbReference type="Gene3D" id="3.30.160.60">
    <property type="entry name" value="Classic Zinc Finger"/>
    <property type="match status" value="7"/>
</dbReference>
<dbReference type="FunFam" id="3.30.160.60:FF:000100">
    <property type="entry name" value="Zinc finger 45-like"/>
    <property type="match status" value="2"/>
</dbReference>
<keyword evidence="8" id="KW-0238">DNA-binding</keyword>
<dbReference type="Pfam" id="PF13465">
    <property type="entry name" value="zf-H2C2_2"/>
    <property type="match status" value="2"/>
</dbReference>
<proteinExistence type="inferred from homology"/>
<comment type="subcellular location">
    <subcellularLocation>
        <location evidence="1">Nucleus</location>
    </subcellularLocation>
</comment>
<dbReference type="GeneTree" id="ENSGT00940000174362"/>
<evidence type="ECO:0000256" key="11">
    <source>
        <dbReference type="PROSITE-ProRule" id="PRU00042"/>
    </source>
</evidence>
<feature type="domain" description="C2H2-type" evidence="12">
    <location>
        <begin position="338"/>
        <end position="365"/>
    </location>
</feature>
<dbReference type="AlphaFoldDB" id="A0A096M6A0"/>
<evidence type="ECO:0000256" key="9">
    <source>
        <dbReference type="ARBA" id="ARBA00023163"/>
    </source>
</evidence>
<evidence type="ECO:0000256" key="8">
    <source>
        <dbReference type="ARBA" id="ARBA00023125"/>
    </source>
</evidence>
<keyword evidence="7" id="KW-0805">Transcription regulation</keyword>
<feature type="domain" description="C2H2-type" evidence="12">
    <location>
        <begin position="254"/>
        <end position="281"/>
    </location>
</feature>
<keyword evidence="6" id="KW-0862">Zinc</keyword>
<dbReference type="GO" id="GO:0000981">
    <property type="term" value="F:DNA-binding transcription factor activity, RNA polymerase II-specific"/>
    <property type="evidence" value="ECO:0007669"/>
    <property type="project" value="TreeGrafter"/>
</dbReference>
<dbReference type="PROSITE" id="PS50157">
    <property type="entry name" value="ZINC_FINGER_C2H2_2"/>
    <property type="match status" value="7"/>
</dbReference>
<comment type="similarity">
    <text evidence="2">Belongs to the krueppel C2H2-type zinc-finger protein family.</text>
</comment>
<feature type="domain" description="C2H2-type" evidence="12">
    <location>
        <begin position="226"/>
        <end position="253"/>
    </location>
</feature>
<keyword evidence="3" id="KW-0479">Metal-binding</keyword>
<feature type="domain" description="C2H2-type" evidence="12">
    <location>
        <begin position="366"/>
        <end position="393"/>
    </location>
</feature>
<reference evidence="14" key="1">
    <citation type="submission" date="2013-10" db="EMBL/GenBank/DDBJ databases">
        <authorList>
            <person name="Schartl M."/>
            <person name="Warren W."/>
        </authorList>
    </citation>
    <scope>NUCLEOTIDE SEQUENCE [LARGE SCALE GENOMIC DNA]</scope>
    <source>
        <strain evidence="14">female</strain>
    </source>
</reference>